<dbReference type="InterPro" id="IPR016181">
    <property type="entry name" value="Acyl_CoA_acyltransferase"/>
</dbReference>
<dbReference type="Gene3D" id="3.40.630.30">
    <property type="match status" value="1"/>
</dbReference>
<evidence type="ECO:0000313" key="3">
    <source>
        <dbReference type="EMBL" id="SHL41721.1"/>
    </source>
</evidence>
<dbReference type="Proteomes" id="UP000198940">
    <property type="component" value="Unassembled WGS sequence"/>
</dbReference>
<dbReference type="PROSITE" id="PS51729">
    <property type="entry name" value="GNAT_YJDJ"/>
    <property type="match status" value="1"/>
</dbReference>
<dbReference type="InterPro" id="IPR045057">
    <property type="entry name" value="Gcn5-rel_NAT"/>
</dbReference>
<dbReference type="PANTHER" id="PTHR31435">
    <property type="entry name" value="PROTEIN NATD1"/>
    <property type="match status" value="1"/>
</dbReference>
<comment type="caution">
    <text evidence="3">The sequence shown here is derived from an EMBL/GenBank/DDBJ whole genome shotgun (WGS) entry which is preliminary data.</text>
</comment>
<evidence type="ECO:0000313" key="4">
    <source>
        <dbReference type="Proteomes" id="UP000184031"/>
    </source>
</evidence>
<name>A0A1M7AFZ5_9FLAO</name>
<evidence type="ECO:0000313" key="5">
    <source>
        <dbReference type="Proteomes" id="UP000198940"/>
    </source>
</evidence>
<keyword evidence="5" id="KW-1185">Reference proteome</keyword>
<dbReference type="EMBL" id="FRAT01000010">
    <property type="protein sequence ID" value="SHL41721.1"/>
    <property type="molecule type" value="Genomic_DNA"/>
</dbReference>
<dbReference type="STRING" id="1055723.SAMN05216293_3403"/>
<feature type="domain" description="N-acetyltransferase" evidence="1">
    <location>
        <begin position="24"/>
        <end position="110"/>
    </location>
</feature>
<dbReference type="InterPro" id="IPR031165">
    <property type="entry name" value="GNAT_YJDJ"/>
</dbReference>
<dbReference type="PANTHER" id="PTHR31435:SF10">
    <property type="entry name" value="BSR4717 PROTEIN"/>
    <property type="match status" value="1"/>
</dbReference>
<evidence type="ECO:0000259" key="1">
    <source>
        <dbReference type="PROSITE" id="PS51729"/>
    </source>
</evidence>
<proteinExistence type="predicted"/>
<protein>
    <recommendedName>
        <fullName evidence="1">N-acetyltransferase domain-containing protein</fullName>
    </recommendedName>
</protein>
<sequence>MPVRSTELPLTARQKNMEKKHQLVDNENAKRFQFELDNGDIAKIEYIKAKEKIYLTHTEVPVGYEGQGIGSELIKQTLEHIKEQDWTLIPLCPFVAKYLQKHPEWKVLVMKGINIE</sequence>
<dbReference type="AlphaFoldDB" id="A0A1M7AFZ5"/>
<organism evidence="3 4">
    <name type="scientific">Flagellimonas taeanensis</name>
    <dbReference type="NCBI Taxonomy" id="1005926"/>
    <lineage>
        <taxon>Bacteria</taxon>
        <taxon>Pseudomonadati</taxon>
        <taxon>Bacteroidota</taxon>
        <taxon>Flavobacteriia</taxon>
        <taxon>Flavobacteriales</taxon>
        <taxon>Flavobacteriaceae</taxon>
        <taxon>Flagellimonas</taxon>
    </lineage>
</organism>
<dbReference type="Pfam" id="PF14542">
    <property type="entry name" value="Acetyltransf_CG"/>
    <property type="match status" value="1"/>
</dbReference>
<dbReference type="SUPFAM" id="SSF55729">
    <property type="entry name" value="Acyl-CoA N-acyltransferases (Nat)"/>
    <property type="match status" value="1"/>
</dbReference>
<gene>
    <name evidence="2" type="ORF">SAMN04487891_10934</name>
    <name evidence="3" type="ORF">SAMN05216293_3403</name>
</gene>
<evidence type="ECO:0000313" key="2">
    <source>
        <dbReference type="EMBL" id="SFC33407.1"/>
    </source>
</evidence>
<accession>A0A1M7AFZ5</accession>
<reference evidence="3 4" key="1">
    <citation type="submission" date="2016-11" db="EMBL/GenBank/DDBJ databases">
        <authorList>
            <person name="Varghese N."/>
            <person name="Submissions S."/>
        </authorList>
    </citation>
    <scope>NUCLEOTIDE SEQUENCE [LARGE SCALE GENOMIC DNA]</scope>
    <source>
        <strain evidence="3 4">CGMCC 1.12174</strain>
        <strain evidence="2 5">DSM 26351</strain>
    </source>
</reference>
<dbReference type="EMBL" id="FOKU01000009">
    <property type="protein sequence ID" value="SFC33407.1"/>
    <property type="molecule type" value="Genomic_DNA"/>
</dbReference>
<dbReference type="Proteomes" id="UP000184031">
    <property type="component" value="Unassembled WGS sequence"/>
</dbReference>